<evidence type="ECO:0000256" key="3">
    <source>
        <dbReference type="ARBA" id="ARBA00022490"/>
    </source>
</evidence>
<evidence type="ECO:0000313" key="10">
    <source>
        <dbReference type="EMBL" id="KAG7571697.1"/>
    </source>
</evidence>
<evidence type="ECO:0000256" key="5">
    <source>
        <dbReference type="ARBA" id="ARBA00022701"/>
    </source>
</evidence>
<comment type="subcellular location">
    <subcellularLocation>
        <location evidence="1">Cytoplasm</location>
        <location evidence="1">Cytoskeleton</location>
        <location evidence="1">Spindle</location>
    </subcellularLocation>
</comment>
<dbReference type="GO" id="GO:0051301">
    <property type="term" value="P:cell division"/>
    <property type="evidence" value="ECO:0007669"/>
    <property type="project" value="UniProtKB-KW"/>
</dbReference>
<dbReference type="Proteomes" id="UP000694251">
    <property type="component" value="Chromosome 9"/>
</dbReference>
<keyword evidence="6" id="KW-0498">Mitosis</keyword>
<name>A0A8T2AG05_ARASU</name>
<dbReference type="GO" id="GO:0005874">
    <property type="term" value="C:microtubule"/>
    <property type="evidence" value="ECO:0007669"/>
    <property type="project" value="UniProtKB-KW"/>
</dbReference>
<comment type="caution">
    <text evidence="10">The sequence shown here is derived from an EMBL/GenBank/DDBJ whole genome shotgun (WGS) entry which is preliminary data.</text>
</comment>
<reference evidence="10 11" key="1">
    <citation type="submission" date="2020-12" db="EMBL/GenBank/DDBJ databases">
        <title>Concerted genomic and epigenomic changes stabilize Arabidopsis allopolyploids.</title>
        <authorList>
            <person name="Chen Z."/>
        </authorList>
    </citation>
    <scope>NUCLEOTIDE SEQUENCE [LARGE SCALE GENOMIC DNA]</scope>
    <source>
        <strain evidence="10">As9502</strain>
        <tissue evidence="10">Leaf</tissue>
    </source>
</reference>
<keyword evidence="5" id="KW-0493">Microtubule</keyword>
<organism evidence="10 11">
    <name type="scientific">Arabidopsis suecica</name>
    <name type="common">Swedish thale-cress</name>
    <name type="synonym">Cardaminopsis suecica</name>
    <dbReference type="NCBI Taxonomy" id="45249"/>
    <lineage>
        <taxon>Eukaryota</taxon>
        <taxon>Viridiplantae</taxon>
        <taxon>Streptophyta</taxon>
        <taxon>Embryophyta</taxon>
        <taxon>Tracheophyta</taxon>
        <taxon>Spermatophyta</taxon>
        <taxon>Magnoliopsida</taxon>
        <taxon>eudicotyledons</taxon>
        <taxon>Gunneridae</taxon>
        <taxon>Pentapetalae</taxon>
        <taxon>rosids</taxon>
        <taxon>malvids</taxon>
        <taxon>Brassicales</taxon>
        <taxon>Brassicaceae</taxon>
        <taxon>Camelineae</taxon>
        <taxon>Arabidopsis</taxon>
    </lineage>
</organism>
<feature type="non-terminal residue" evidence="10">
    <location>
        <position position="1"/>
    </location>
</feature>
<dbReference type="GO" id="GO:0051225">
    <property type="term" value="P:spindle assembly"/>
    <property type="evidence" value="ECO:0007669"/>
    <property type="project" value="InterPro"/>
</dbReference>
<dbReference type="PANTHER" id="PTHR31570:SF1">
    <property type="entry name" value="HAUS AUGMIN-LIKE COMPLEX SUBUNIT 1"/>
    <property type="match status" value="1"/>
</dbReference>
<gene>
    <name evidence="10" type="ORF">ISN44_As09g001170</name>
</gene>
<keyword evidence="7" id="KW-0175">Coiled coil</keyword>
<keyword evidence="8" id="KW-0206">Cytoskeleton</keyword>
<dbReference type="InterPro" id="IPR026243">
    <property type="entry name" value="HAUS1"/>
</dbReference>
<evidence type="ECO:0000256" key="8">
    <source>
        <dbReference type="ARBA" id="ARBA00023212"/>
    </source>
</evidence>
<dbReference type="PANTHER" id="PTHR31570">
    <property type="entry name" value="HAUS AUGMIN-LIKE COMPLEX SUBUNIT 1"/>
    <property type="match status" value="1"/>
</dbReference>
<protein>
    <submittedName>
        <fullName evidence="10">Uncharacterized protein</fullName>
    </submittedName>
</protein>
<sequence length="63" mass="7603">LLDYTKKTIQKLTYLKKILAQLEDDVVVSCESCMENWKTNMEVMAINEEEYIKKYYKSENEWS</sequence>
<evidence type="ECO:0000256" key="7">
    <source>
        <dbReference type="ARBA" id="ARBA00023054"/>
    </source>
</evidence>
<feature type="non-terminal residue" evidence="10">
    <location>
        <position position="63"/>
    </location>
</feature>
<proteinExistence type="inferred from homology"/>
<keyword evidence="4" id="KW-0132">Cell division</keyword>
<accession>A0A8T2AG05</accession>
<dbReference type="GO" id="GO:0005819">
    <property type="term" value="C:spindle"/>
    <property type="evidence" value="ECO:0007669"/>
    <property type="project" value="UniProtKB-SubCell"/>
</dbReference>
<evidence type="ECO:0000313" key="11">
    <source>
        <dbReference type="Proteomes" id="UP000694251"/>
    </source>
</evidence>
<evidence type="ECO:0000256" key="4">
    <source>
        <dbReference type="ARBA" id="ARBA00022618"/>
    </source>
</evidence>
<keyword evidence="9" id="KW-0131">Cell cycle</keyword>
<dbReference type="AlphaFoldDB" id="A0A8T2AG05"/>
<evidence type="ECO:0000256" key="6">
    <source>
        <dbReference type="ARBA" id="ARBA00022776"/>
    </source>
</evidence>
<dbReference type="GO" id="GO:0070652">
    <property type="term" value="C:HAUS complex"/>
    <property type="evidence" value="ECO:0007669"/>
    <property type="project" value="InterPro"/>
</dbReference>
<comment type="similarity">
    <text evidence="2">Belongs to the HAUS1 family.</text>
</comment>
<dbReference type="GO" id="GO:0005829">
    <property type="term" value="C:cytosol"/>
    <property type="evidence" value="ECO:0007669"/>
    <property type="project" value="TreeGrafter"/>
</dbReference>
<evidence type="ECO:0000256" key="2">
    <source>
        <dbReference type="ARBA" id="ARBA00005479"/>
    </source>
</evidence>
<evidence type="ECO:0000256" key="1">
    <source>
        <dbReference type="ARBA" id="ARBA00004186"/>
    </source>
</evidence>
<dbReference type="EMBL" id="JAEFBJ010000009">
    <property type="protein sequence ID" value="KAG7571697.1"/>
    <property type="molecule type" value="Genomic_DNA"/>
</dbReference>
<dbReference type="OrthoDB" id="1065845at2759"/>
<evidence type="ECO:0000256" key="9">
    <source>
        <dbReference type="ARBA" id="ARBA00023306"/>
    </source>
</evidence>
<keyword evidence="3" id="KW-0963">Cytoplasm</keyword>
<keyword evidence="11" id="KW-1185">Reference proteome</keyword>